<dbReference type="RefSeq" id="WP_012302201.1">
    <property type="nucleotide sequence ID" value="NC_010424.1"/>
</dbReference>
<reference evidence="2 3" key="2">
    <citation type="journal article" date="2008" name="Science">
        <title>Environmental genomics reveals a single-species ecosystem deep within Earth.</title>
        <authorList>
            <person name="Chivian D."/>
            <person name="Brodie E.L."/>
            <person name="Alm E.J."/>
            <person name="Culley D.E."/>
            <person name="Dehal P.S."/>
            <person name="Desantis T.Z."/>
            <person name="Gihring T.M."/>
            <person name="Lapidus A."/>
            <person name="Lin L.H."/>
            <person name="Lowry S.R."/>
            <person name="Moser D.P."/>
            <person name="Richardson P.M."/>
            <person name="Southam G."/>
            <person name="Wanger G."/>
            <person name="Pratt L.M."/>
            <person name="Andersen G.L."/>
            <person name="Hazen T.C."/>
            <person name="Brockman F.J."/>
            <person name="Arkin A.P."/>
            <person name="Onstott T.C."/>
        </authorList>
    </citation>
    <scope>NUCLEOTIDE SEQUENCE [LARGE SCALE GENOMIC DNA]</scope>
    <source>
        <strain evidence="2 3">MP104C</strain>
    </source>
</reference>
<dbReference type="Gene3D" id="3.30.1330.130">
    <property type="match status" value="1"/>
</dbReference>
<dbReference type="Proteomes" id="UP000008544">
    <property type="component" value="Chromosome"/>
</dbReference>
<evidence type="ECO:0000313" key="3">
    <source>
        <dbReference type="Proteomes" id="UP000008544"/>
    </source>
</evidence>
<dbReference type="EMBL" id="CP000860">
    <property type="protein sequence ID" value="ACA59615.1"/>
    <property type="molecule type" value="Genomic_DNA"/>
</dbReference>
<proteinExistence type="predicted"/>
<dbReference type="SUPFAM" id="SSF143555">
    <property type="entry name" value="FwdE-like"/>
    <property type="match status" value="1"/>
</dbReference>
<dbReference type="InterPro" id="IPR003814">
    <property type="entry name" value="FmdEsu_dom"/>
</dbReference>
<dbReference type="AlphaFoldDB" id="B1I3Q7"/>
<evidence type="ECO:0000313" key="2">
    <source>
        <dbReference type="EMBL" id="ACA59615.1"/>
    </source>
</evidence>
<dbReference type="eggNOG" id="COG2191">
    <property type="taxonomic scope" value="Bacteria"/>
</dbReference>
<dbReference type="InterPro" id="IPR053194">
    <property type="entry name" value="tRNA_methyltr_O"/>
</dbReference>
<dbReference type="Pfam" id="PF02663">
    <property type="entry name" value="FmdE"/>
    <property type="match status" value="1"/>
</dbReference>
<dbReference type="HOGENOM" id="CLU_087508_0_0_9"/>
<keyword evidence="3" id="KW-1185">Reference proteome</keyword>
<dbReference type="PANTHER" id="PTHR39418">
    <property type="entry name" value="DEHYDROGENASE-RELATED"/>
    <property type="match status" value="1"/>
</dbReference>
<gene>
    <name evidence="2" type="ordered locus">Daud_1104</name>
</gene>
<dbReference type="STRING" id="477974.Daud_1104"/>
<dbReference type="OrthoDB" id="9804309at2"/>
<protein>
    <submittedName>
        <fullName evidence="2">Formylmethanofuran dehydrogenase, subunit E region</fullName>
    </submittedName>
</protein>
<dbReference type="PIRSF" id="PIRSF006578">
    <property type="entry name" value="FwdE"/>
    <property type="match status" value="1"/>
</dbReference>
<dbReference type="InterPro" id="IPR026328">
    <property type="entry name" value="FmdE"/>
</dbReference>
<reference evidence="3" key="1">
    <citation type="submission" date="2007-10" db="EMBL/GenBank/DDBJ databases">
        <title>Complete sequence of chromosome of Desulforudis audaxviator MP104C.</title>
        <authorList>
            <person name="Copeland A."/>
            <person name="Lucas S."/>
            <person name="Lapidus A."/>
            <person name="Barry K."/>
            <person name="Glavina del Rio T."/>
            <person name="Dalin E."/>
            <person name="Tice H."/>
            <person name="Bruce D."/>
            <person name="Pitluck S."/>
            <person name="Lowry S.R."/>
            <person name="Larimer F."/>
            <person name="Land M.L."/>
            <person name="Hauser L."/>
            <person name="Kyrpides N."/>
            <person name="Ivanova N.N."/>
            <person name="Richardson P."/>
        </authorList>
    </citation>
    <scope>NUCLEOTIDE SEQUENCE [LARGE SCALE GENOMIC DNA]</scope>
    <source>
        <strain evidence="3">MP104C</strain>
    </source>
</reference>
<dbReference type="KEGG" id="dau:Daud_1104"/>
<accession>B1I3Q7</accession>
<evidence type="ECO:0000259" key="1">
    <source>
        <dbReference type="Pfam" id="PF02663"/>
    </source>
</evidence>
<organism evidence="2 3">
    <name type="scientific">Desulforudis audaxviator (strain MP104C)</name>
    <dbReference type="NCBI Taxonomy" id="477974"/>
    <lineage>
        <taxon>Bacteria</taxon>
        <taxon>Bacillati</taxon>
        <taxon>Bacillota</taxon>
        <taxon>Clostridia</taxon>
        <taxon>Thermoanaerobacterales</taxon>
        <taxon>Candidatus Desulforudaceae</taxon>
        <taxon>Candidatus Desulforudis</taxon>
    </lineage>
</organism>
<sequence length="197" mass="21519">MCVQSPWEKALEFHGHVCPGLVVGFRAAEVGLRELGLDPAGARSADLICVVENRACAVDAVQAVTGCTLGKANLVVADHGKHVYTFARREAGGEAVRVALIAAGLALEELRALQEKALTEPGEENQKAFVRKREEISDRLMEMPETDLFQVRRVTVEPPARQRVKCLAVCSRCGEYVFEDRATKKDGRVFCPPCAVE</sequence>
<feature type="domain" description="Formylmethanofuran dehydrogenase subunit E" evidence="1">
    <location>
        <begin position="13"/>
        <end position="150"/>
    </location>
</feature>
<dbReference type="PANTHER" id="PTHR39418:SF1">
    <property type="entry name" value="DEHYDROGENASE"/>
    <property type="match status" value="1"/>
</dbReference>
<name>B1I3Q7_DESAP</name>